<name>W4V6A8_9FIRM</name>
<evidence type="ECO:0000313" key="6">
    <source>
        <dbReference type="Proteomes" id="UP000019109"/>
    </source>
</evidence>
<organism evidence="5 6">
    <name type="scientific">Acetivibrio straminisolvens JCM 21531</name>
    <dbReference type="NCBI Taxonomy" id="1294263"/>
    <lineage>
        <taxon>Bacteria</taxon>
        <taxon>Bacillati</taxon>
        <taxon>Bacillota</taxon>
        <taxon>Clostridia</taxon>
        <taxon>Eubacteriales</taxon>
        <taxon>Oscillospiraceae</taxon>
        <taxon>Acetivibrio</taxon>
    </lineage>
</organism>
<dbReference type="InterPro" id="IPR050574">
    <property type="entry name" value="HPF/YfiA_ribosome-assoc"/>
</dbReference>
<evidence type="ECO:0000313" key="5">
    <source>
        <dbReference type="EMBL" id="GAE88284.1"/>
    </source>
</evidence>
<comment type="caution">
    <text evidence="5">The sequence shown here is derived from an EMBL/GenBank/DDBJ whole genome shotgun (WGS) entry which is preliminary data.</text>
</comment>
<dbReference type="PANTHER" id="PTHR33231:SF1">
    <property type="entry name" value="30S RIBOSOMAL PROTEIN"/>
    <property type="match status" value="1"/>
</dbReference>
<dbReference type="Gene3D" id="3.30.160.100">
    <property type="entry name" value="Ribosome hibernation promotion factor-like"/>
    <property type="match status" value="1"/>
</dbReference>
<evidence type="ECO:0000256" key="1">
    <source>
        <dbReference type="ARBA" id="ARBA00022490"/>
    </source>
</evidence>
<evidence type="ECO:0000256" key="3">
    <source>
        <dbReference type="HAMAP-Rule" id="MF_00839"/>
    </source>
</evidence>
<gene>
    <name evidence="3" type="primary">hpf</name>
    <name evidence="5" type="ORF">JCM21531_1718</name>
</gene>
<dbReference type="InterPro" id="IPR003489">
    <property type="entry name" value="RHF/RaiA"/>
</dbReference>
<dbReference type="GO" id="GO:0045900">
    <property type="term" value="P:negative regulation of translational elongation"/>
    <property type="evidence" value="ECO:0007669"/>
    <property type="project" value="TreeGrafter"/>
</dbReference>
<keyword evidence="1 3" id="KW-0963">Cytoplasm</keyword>
<comment type="function">
    <text evidence="3">Required for dimerization of active 70S ribosomes into 100S ribosomes in stationary phase; 100S ribosomes are translationally inactive and sometimes present during exponential growth.</text>
</comment>
<dbReference type="InterPro" id="IPR034694">
    <property type="entry name" value="HPF_long/plastid"/>
</dbReference>
<accession>W4V6A8</accession>
<dbReference type="InterPro" id="IPR032528">
    <property type="entry name" value="Ribosom_S30AE_C"/>
</dbReference>
<dbReference type="STRING" id="1294263.JCM21531_1718"/>
<comment type="subunit">
    <text evidence="3">Interacts with 100S ribosomes.</text>
</comment>
<dbReference type="FunFam" id="3.30.505.50:FF:000001">
    <property type="entry name" value="Ribosome hibernation promoting factor"/>
    <property type="match status" value="1"/>
</dbReference>
<comment type="similarity">
    <text evidence="3">Belongs to the HPF/YfiA ribosome-associated protein family. Long HPF subfamily.</text>
</comment>
<dbReference type="EMBL" id="BAVR01000016">
    <property type="protein sequence ID" value="GAE88284.1"/>
    <property type="molecule type" value="Genomic_DNA"/>
</dbReference>
<reference evidence="5" key="1">
    <citation type="journal article" date="2014" name="Genome Announc.">
        <title>Draft Genome Sequence of Clostridium straminisolvens Strain JCM 21531T, Isolated from a Cellulose-Degrading Bacterial Community.</title>
        <authorList>
            <person name="Yuki M."/>
            <person name="Oshima K."/>
            <person name="Suda W."/>
            <person name="Sakamoto M."/>
            <person name="Kitamura K."/>
            <person name="Iida T."/>
            <person name="Hattori M."/>
            <person name="Ohkuma M."/>
        </authorList>
    </citation>
    <scope>NUCLEOTIDE SEQUENCE [LARGE SCALE GENOMIC DNA]</scope>
    <source>
        <strain evidence="5">JCM 21531</strain>
    </source>
</reference>
<dbReference type="NCBIfam" id="TIGR00741">
    <property type="entry name" value="yfiA"/>
    <property type="match status" value="1"/>
</dbReference>
<dbReference type="Proteomes" id="UP000019109">
    <property type="component" value="Unassembled WGS sequence"/>
</dbReference>
<dbReference type="Pfam" id="PF02482">
    <property type="entry name" value="Ribosomal_S30AE"/>
    <property type="match status" value="1"/>
</dbReference>
<protein>
    <recommendedName>
        <fullName evidence="3">Ribosome hibernation promoting factor</fullName>
        <shortName evidence="3">HPF</shortName>
    </recommendedName>
</protein>
<dbReference type="PANTHER" id="PTHR33231">
    <property type="entry name" value="30S RIBOSOMAL PROTEIN"/>
    <property type="match status" value="1"/>
</dbReference>
<sequence length="192" mass="22286">MKCTILVIDGKGLYAYMKFKVIGKNIVVTEALKETAIKKVGKLDKYFRRDAEAQITLSVQKNRHIVEVTIPFEGGFLRAEEDSQDMYASIDKVIDSLERQIRRNKTRLEKKVHDGSLRFENIKLDDDVDEEPKYEIVRTKKFAIKPMTVEEAVLQMNLLGHQFFMFSNAETNEANVVYRRKDGNYGLIEPEF</sequence>
<dbReference type="Gene3D" id="3.30.505.50">
    <property type="entry name" value="Sigma 54 modulation/S30EA ribosomal protein, C-terminal domain"/>
    <property type="match status" value="1"/>
</dbReference>
<evidence type="ECO:0000259" key="4">
    <source>
        <dbReference type="Pfam" id="PF16321"/>
    </source>
</evidence>
<evidence type="ECO:0000256" key="2">
    <source>
        <dbReference type="ARBA" id="ARBA00022845"/>
    </source>
</evidence>
<proteinExistence type="inferred from homology"/>
<dbReference type="AlphaFoldDB" id="W4V6A8"/>
<dbReference type="InterPro" id="IPR036567">
    <property type="entry name" value="RHF-like"/>
</dbReference>
<dbReference type="Pfam" id="PF16321">
    <property type="entry name" value="Ribosom_S30AE_C"/>
    <property type="match status" value="1"/>
</dbReference>
<dbReference type="HAMAP" id="MF_00839">
    <property type="entry name" value="HPF"/>
    <property type="match status" value="1"/>
</dbReference>
<dbReference type="CDD" id="cd00552">
    <property type="entry name" value="RaiA"/>
    <property type="match status" value="1"/>
</dbReference>
<dbReference type="SUPFAM" id="SSF69754">
    <property type="entry name" value="Ribosome binding protein Y (YfiA homologue)"/>
    <property type="match status" value="1"/>
</dbReference>
<dbReference type="GO" id="GO:0043024">
    <property type="term" value="F:ribosomal small subunit binding"/>
    <property type="evidence" value="ECO:0007669"/>
    <property type="project" value="TreeGrafter"/>
</dbReference>
<keyword evidence="6" id="KW-1185">Reference proteome</keyword>
<dbReference type="InterPro" id="IPR038416">
    <property type="entry name" value="Ribosom_S30AE_C_sf"/>
</dbReference>
<feature type="domain" description="Sigma 54 modulation/S30EA ribosomal protein C-terminal" evidence="4">
    <location>
        <begin position="134"/>
        <end position="187"/>
    </location>
</feature>
<comment type="subcellular location">
    <subcellularLocation>
        <location evidence="3">Cytoplasm</location>
    </subcellularLocation>
</comment>
<keyword evidence="2 3" id="KW-0810">Translation regulation</keyword>
<dbReference type="GO" id="GO:0022627">
    <property type="term" value="C:cytosolic small ribosomal subunit"/>
    <property type="evidence" value="ECO:0007669"/>
    <property type="project" value="TreeGrafter"/>
</dbReference>